<dbReference type="PANTHER" id="PTHR30273:SF2">
    <property type="entry name" value="PROTEIN FECR"/>
    <property type="match status" value="1"/>
</dbReference>
<gene>
    <name evidence="4" type="ORF">G3570_11965</name>
</gene>
<accession>A0A6M1T1B9</accession>
<sequence>MKNQDYKVEELIKNHSFRRMVRGEADDKEMIEWSYWIEKSENNRRKAKKAIVEIYGFEFDDPSLPNIEQKWKELSLDTTIDRAETQSYITGNSNNNVWLIRAAAILLIISVVVAGIFLQKDVTPSEPNLEQVSVVKSIITADNEVKTLRFSDGSKITLNSNSRLRYKETPSGSKTIDVTLSGSAFFESGKKIPQKLTRFTVNTPNGQIQDIGTQFMVNVEKKHTRVIIQEGTVEIKPEERSENDGRILINKGELIEFNSNNLTKRNEVNPTLFTSWATGFMRFNKTNIKEVSENIEAQFGVKVKITNPELSNLTLEGAVYYRSLEELVRSISDVIKTPVYQLPDSNIIYIGSPAE</sequence>
<comment type="caution">
    <text evidence="4">The sequence shown here is derived from an EMBL/GenBank/DDBJ whole genome shotgun (WGS) entry which is preliminary data.</text>
</comment>
<proteinExistence type="predicted"/>
<dbReference type="GO" id="GO:0016989">
    <property type="term" value="F:sigma factor antagonist activity"/>
    <property type="evidence" value="ECO:0007669"/>
    <property type="project" value="TreeGrafter"/>
</dbReference>
<organism evidence="4 5">
    <name type="scientific">Halalkalibaculum roseum</name>
    <dbReference type="NCBI Taxonomy" id="2709311"/>
    <lineage>
        <taxon>Bacteria</taxon>
        <taxon>Pseudomonadati</taxon>
        <taxon>Balneolota</taxon>
        <taxon>Balneolia</taxon>
        <taxon>Balneolales</taxon>
        <taxon>Balneolaceae</taxon>
        <taxon>Halalkalibaculum</taxon>
    </lineage>
</organism>
<keyword evidence="1" id="KW-0812">Transmembrane</keyword>
<dbReference type="Pfam" id="PF16344">
    <property type="entry name" value="FecR_C"/>
    <property type="match status" value="1"/>
</dbReference>
<protein>
    <submittedName>
        <fullName evidence="4">FecR family protein</fullName>
    </submittedName>
</protein>
<reference evidence="4 5" key="1">
    <citation type="submission" date="2020-02" db="EMBL/GenBank/DDBJ databases">
        <title>Balneolaceae bacterium YR4-1, complete genome.</title>
        <authorList>
            <person name="Li Y."/>
            <person name="Wu S."/>
        </authorList>
    </citation>
    <scope>NUCLEOTIDE SEQUENCE [LARGE SCALE GENOMIC DNA]</scope>
    <source>
        <strain evidence="4 5">YR4-1</strain>
    </source>
</reference>
<keyword evidence="1" id="KW-0472">Membrane</keyword>
<dbReference type="PANTHER" id="PTHR30273">
    <property type="entry name" value="PERIPLASMIC SIGNAL SENSOR AND SIGMA FACTOR ACTIVATOR FECR-RELATED"/>
    <property type="match status" value="1"/>
</dbReference>
<dbReference type="RefSeq" id="WP_165142691.1">
    <property type="nucleotide sequence ID" value="NZ_JAALLT010000004.1"/>
</dbReference>
<keyword evidence="5" id="KW-1185">Reference proteome</keyword>
<evidence type="ECO:0000313" key="5">
    <source>
        <dbReference type="Proteomes" id="UP000473278"/>
    </source>
</evidence>
<dbReference type="AlphaFoldDB" id="A0A6M1T1B9"/>
<evidence type="ECO:0000313" key="4">
    <source>
        <dbReference type="EMBL" id="NGP77354.1"/>
    </source>
</evidence>
<dbReference type="Gene3D" id="3.55.50.30">
    <property type="match status" value="1"/>
</dbReference>
<feature type="transmembrane region" description="Helical" evidence="1">
    <location>
        <begin position="98"/>
        <end position="118"/>
    </location>
</feature>
<evidence type="ECO:0000256" key="1">
    <source>
        <dbReference type="SAM" id="Phobius"/>
    </source>
</evidence>
<keyword evidence="1" id="KW-1133">Transmembrane helix</keyword>
<dbReference type="Proteomes" id="UP000473278">
    <property type="component" value="Unassembled WGS sequence"/>
</dbReference>
<evidence type="ECO:0000259" key="3">
    <source>
        <dbReference type="Pfam" id="PF16344"/>
    </source>
</evidence>
<dbReference type="PIRSF" id="PIRSF018266">
    <property type="entry name" value="FecR"/>
    <property type="match status" value="1"/>
</dbReference>
<dbReference type="InterPro" id="IPR006860">
    <property type="entry name" value="FecR"/>
</dbReference>
<dbReference type="EMBL" id="JAALLT010000004">
    <property type="protein sequence ID" value="NGP77354.1"/>
    <property type="molecule type" value="Genomic_DNA"/>
</dbReference>
<dbReference type="InterPro" id="IPR012373">
    <property type="entry name" value="Ferrdict_sens_TM"/>
</dbReference>
<dbReference type="Gene3D" id="2.60.120.1440">
    <property type="match status" value="1"/>
</dbReference>
<feature type="domain" description="FecR protein" evidence="2">
    <location>
        <begin position="138"/>
        <end position="234"/>
    </location>
</feature>
<dbReference type="Pfam" id="PF04773">
    <property type="entry name" value="FecR"/>
    <property type="match status" value="1"/>
</dbReference>
<name>A0A6M1T1B9_9BACT</name>
<evidence type="ECO:0000259" key="2">
    <source>
        <dbReference type="Pfam" id="PF04773"/>
    </source>
</evidence>
<dbReference type="InterPro" id="IPR032508">
    <property type="entry name" value="FecR_C"/>
</dbReference>
<feature type="domain" description="Protein FecR C-terminal" evidence="3">
    <location>
        <begin position="281"/>
        <end position="335"/>
    </location>
</feature>